<organism evidence="1">
    <name type="scientific">Anguilla anguilla</name>
    <name type="common">European freshwater eel</name>
    <name type="synonym">Muraena anguilla</name>
    <dbReference type="NCBI Taxonomy" id="7936"/>
    <lineage>
        <taxon>Eukaryota</taxon>
        <taxon>Metazoa</taxon>
        <taxon>Chordata</taxon>
        <taxon>Craniata</taxon>
        <taxon>Vertebrata</taxon>
        <taxon>Euteleostomi</taxon>
        <taxon>Actinopterygii</taxon>
        <taxon>Neopterygii</taxon>
        <taxon>Teleostei</taxon>
        <taxon>Anguilliformes</taxon>
        <taxon>Anguillidae</taxon>
        <taxon>Anguilla</taxon>
    </lineage>
</organism>
<reference evidence="1" key="1">
    <citation type="submission" date="2014-11" db="EMBL/GenBank/DDBJ databases">
        <authorList>
            <person name="Amaro Gonzalez C."/>
        </authorList>
    </citation>
    <scope>NUCLEOTIDE SEQUENCE</scope>
</reference>
<dbReference type="EMBL" id="GBXM01013798">
    <property type="protein sequence ID" value="JAH94779.1"/>
    <property type="molecule type" value="Transcribed_RNA"/>
</dbReference>
<proteinExistence type="predicted"/>
<dbReference type="AlphaFoldDB" id="A0A0E9WWP6"/>
<reference evidence="1" key="2">
    <citation type="journal article" date="2015" name="Fish Shellfish Immunol.">
        <title>Early steps in the European eel (Anguilla anguilla)-Vibrio vulnificus interaction in the gills: Role of the RtxA13 toxin.</title>
        <authorList>
            <person name="Callol A."/>
            <person name="Pajuelo D."/>
            <person name="Ebbesson L."/>
            <person name="Teles M."/>
            <person name="MacKenzie S."/>
            <person name="Amaro C."/>
        </authorList>
    </citation>
    <scope>NUCLEOTIDE SEQUENCE</scope>
</reference>
<evidence type="ECO:0000313" key="1">
    <source>
        <dbReference type="EMBL" id="JAH94779.1"/>
    </source>
</evidence>
<accession>A0A0E9WWP6</accession>
<name>A0A0E9WWP6_ANGAN</name>
<protein>
    <submittedName>
        <fullName evidence="1">Uncharacterized protein</fullName>
    </submittedName>
</protein>
<sequence length="83" mass="9213">MCLVCKCRWGGHHLGGMYLEQVCLPGPTDLILFHCQVVAPNPPHFSHTVLVHLHFTCPLRPSLTPASTPHLSFRLTRVTSTCP</sequence>